<evidence type="ECO:0000313" key="2">
    <source>
        <dbReference type="Proteomes" id="UP000189761"/>
    </source>
</evidence>
<organism evidence="1 2">
    <name type="scientific">Heyndrickxia oleronia</name>
    <dbReference type="NCBI Taxonomy" id="38875"/>
    <lineage>
        <taxon>Bacteria</taxon>
        <taxon>Bacillati</taxon>
        <taxon>Bacillota</taxon>
        <taxon>Bacilli</taxon>
        <taxon>Bacillales</taxon>
        <taxon>Bacillaceae</taxon>
        <taxon>Heyndrickxia</taxon>
    </lineage>
</organism>
<dbReference type="Proteomes" id="UP000189761">
    <property type="component" value="Unassembled WGS sequence"/>
</dbReference>
<keyword evidence="2" id="KW-1185">Reference proteome</keyword>
<dbReference type="RefSeq" id="WP_058006541.1">
    <property type="nucleotide sequence ID" value="NZ_CP065424.1"/>
</dbReference>
<sequence>MYDSCYTSDKTEAFLFAKLISKLRYIENVKVDATKKTEYYVGFKITTDSPEVYKEIANLVRENNLLSINFYGEDWIQAFNT</sequence>
<dbReference type="AlphaFoldDB" id="A0A8E2LD58"/>
<proteinExistence type="predicted"/>
<name>A0A8E2LD58_9BACI</name>
<protein>
    <submittedName>
        <fullName evidence="1">Uncharacterized protein</fullName>
    </submittedName>
</protein>
<evidence type="ECO:0000313" key="1">
    <source>
        <dbReference type="EMBL" id="OOP65929.1"/>
    </source>
</evidence>
<reference evidence="1 2" key="1">
    <citation type="submission" date="2017-01" db="EMBL/GenBank/DDBJ databases">
        <title>Draft genome sequence of Bacillus oleronius.</title>
        <authorList>
            <person name="Allam M."/>
        </authorList>
    </citation>
    <scope>NUCLEOTIDE SEQUENCE [LARGE SCALE GENOMIC DNA]</scope>
    <source>
        <strain evidence="1 2">DSM 9356</strain>
    </source>
</reference>
<comment type="caution">
    <text evidence="1">The sequence shown here is derived from an EMBL/GenBank/DDBJ whole genome shotgun (WGS) entry which is preliminary data.</text>
</comment>
<dbReference type="EMBL" id="MTLA01000416">
    <property type="protein sequence ID" value="OOP65929.1"/>
    <property type="molecule type" value="Genomic_DNA"/>
</dbReference>
<gene>
    <name evidence="1" type="ORF">BWZ43_23645</name>
</gene>
<accession>A0A8E2LD58</accession>